<evidence type="ECO:0000256" key="1">
    <source>
        <dbReference type="ARBA" id="ARBA00022679"/>
    </source>
</evidence>
<reference evidence="3 4" key="1">
    <citation type="submission" date="2023-07" db="EMBL/GenBank/DDBJ databases">
        <title>Sorghum-associated microbial communities from plants grown in Nebraska, USA.</title>
        <authorList>
            <person name="Schachtman D."/>
        </authorList>
    </citation>
    <scope>NUCLEOTIDE SEQUENCE [LARGE SCALE GENOMIC DNA]</scope>
    <source>
        <strain evidence="3 4">4099</strain>
    </source>
</reference>
<proteinExistence type="predicted"/>
<name>A0ABU1XVS4_9GAMM</name>
<keyword evidence="1" id="KW-0808">Transferase</keyword>
<sequence length="148" mass="16434">MKVWQATEHDVDDIVRMSRDFYSTTTYCGYADFDEDTVRRLAETLASEHVMLIAELDGRVVGMVGLFVVPFLFNGARRMAHEVVWYVDPGAQGAGAGKALLEAIEPACRAKGADGIFMIHLSNSPPQAAEIYQRMGYAHSETVYVRTL</sequence>
<dbReference type="EMBL" id="JAVDWO010000005">
    <property type="protein sequence ID" value="MDR7192703.1"/>
    <property type="molecule type" value="Genomic_DNA"/>
</dbReference>
<dbReference type="Proteomes" id="UP001256588">
    <property type="component" value="Unassembled WGS sequence"/>
</dbReference>
<dbReference type="PANTHER" id="PTHR13947:SF37">
    <property type="entry name" value="LD18367P"/>
    <property type="match status" value="1"/>
</dbReference>
<dbReference type="PROSITE" id="PS51186">
    <property type="entry name" value="GNAT"/>
    <property type="match status" value="1"/>
</dbReference>
<gene>
    <name evidence="3" type="ORF">J2W68_001419</name>
</gene>
<comment type="caution">
    <text evidence="3">The sequence shown here is derived from an EMBL/GenBank/DDBJ whole genome shotgun (WGS) entry which is preliminary data.</text>
</comment>
<dbReference type="InterPro" id="IPR000182">
    <property type="entry name" value="GNAT_dom"/>
</dbReference>
<dbReference type="Gene3D" id="3.40.630.30">
    <property type="match status" value="1"/>
</dbReference>
<evidence type="ECO:0000259" key="2">
    <source>
        <dbReference type="PROSITE" id="PS51186"/>
    </source>
</evidence>
<organism evidence="3 4">
    <name type="scientific">Luteimonas terrae</name>
    <dbReference type="NCBI Taxonomy" id="1530191"/>
    <lineage>
        <taxon>Bacteria</taxon>
        <taxon>Pseudomonadati</taxon>
        <taxon>Pseudomonadota</taxon>
        <taxon>Gammaproteobacteria</taxon>
        <taxon>Lysobacterales</taxon>
        <taxon>Lysobacteraceae</taxon>
        <taxon>Luteimonas</taxon>
    </lineage>
</organism>
<dbReference type="SUPFAM" id="SSF55729">
    <property type="entry name" value="Acyl-CoA N-acyltransferases (Nat)"/>
    <property type="match status" value="1"/>
</dbReference>
<dbReference type="InterPro" id="IPR050769">
    <property type="entry name" value="NAT_camello-type"/>
</dbReference>
<feature type="domain" description="N-acetyltransferase" evidence="2">
    <location>
        <begin position="1"/>
        <end position="148"/>
    </location>
</feature>
<dbReference type="Pfam" id="PF00583">
    <property type="entry name" value="Acetyltransf_1"/>
    <property type="match status" value="1"/>
</dbReference>
<dbReference type="PANTHER" id="PTHR13947">
    <property type="entry name" value="GNAT FAMILY N-ACETYLTRANSFERASE"/>
    <property type="match status" value="1"/>
</dbReference>
<accession>A0ABU1XVS4</accession>
<keyword evidence="4" id="KW-1185">Reference proteome</keyword>
<evidence type="ECO:0000313" key="3">
    <source>
        <dbReference type="EMBL" id="MDR7192703.1"/>
    </source>
</evidence>
<protein>
    <submittedName>
        <fullName evidence="3">GNAT superfamily N-acetyltransferase</fullName>
    </submittedName>
</protein>
<dbReference type="RefSeq" id="WP_310233995.1">
    <property type="nucleotide sequence ID" value="NZ_JAVDWO010000005.1"/>
</dbReference>
<dbReference type="InterPro" id="IPR016181">
    <property type="entry name" value="Acyl_CoA_acyltransferase"/>
</dbReference>
<evidence type="ECO:0000313" key="4">
    <source>
        <dbReference type="Proteomes" id="UP001256588"/>
    </source>
</evidence>